<evidence type="ECO:0000313" key="2">
    <source>
        <dbReference type="Proteomes" id="UP000012073"/>
    </source>
</evidence>
<sequence length="129" mass="14552">MNIRAVCLRSWIIATSLETWTSFAACMVMSWASTYPSRFPSTARGGSSCRSGSTASSLSMTRHALDQRICPSSRRASALRSLSFWTMAFYTLICTTETCCERSLGILRTSILDWFPRCRHLCASRWCVR</sequence>
<dbReference type="Proteomes" id="UP000012073">
    <property type="component" value="Unassembled WGS sequence"/>
</dbReference>
<dbReference type="AlphaFoldDB" id="R7QT30"/>
<reference evidence="2" key="1">
    <citation type="journal article" date="2013" name="Proc. Natl. Acad. Sci. U.S.A.">
        <title>Genome structure and metabolic features in the red seaweed Chondrus crispus shed light on evolution of the Archaeplastida.</title>
        <authorList>
            <person name="Collen J."/>
            <person name="Porcel B."/>
            <person name="Carre W."/>
            <person name="Ball S.G."/>
            <person name="Chaparro C."/>
            <person name="Tonon T."/>
            <person name="Barbeyron T."/>
            <person name="Michel G."/>
            <person name="Noel B."/>
            <person name="Valentin K."/>
            <person name="Elias M."/>
            <person name="Artiguenave F."/>
            <person name="Arun A."/>
            <person name="Aury J.M."/>
            <person name="Barbosa-Neto J.F."/>
            <person name="Bothwell J.H."/>
            <person name="Bouget F.Y."/>
            <person name="Brillet L."/>
            <person name="Cabello-Hurtado F."/>
            <person name="Capella-Gutierrez S."/>
            <person name="Charrier B."/>
            <person name="Cladiere L."/>
            <person name="Cock J.M."/>
            <person name="Coelho S.M."/>
            <person name="Colleoni C."/>
            <person name="Czjzek M."/>
            <person name="Da Silva C."/>
            <person name="Delage L."/>
            <person name="Denoeud F."/>
            <person name="Deschamps P."/>
            <person name="Dittami S.M."/>
            <person name="Gabaldon T."/>
            <person name="Gachon C.M."/>
            <person name="Groisillier A."/>
            <person name="Herve C."/>
            <person name="Jabbari K."/>
            <person name="Katinka M."/>
            <person name="Kloareg B."/>
            <person name="Kowalczyk N."/>
            <person name="Labadie K."/>
            <person name="Leblanc C."/>
            <person name="Lopez P.J."/>
            <person name="McLachlan D.H."/>
            <person name="Meslet-Cladiere L."/>
            <person name="Moustafa A."/>
            <person name="Nehr Z."/>
            <person name="Nyvall Collen P."/>
            <person name="Panaud O."/>
            <person name="Partensky F."/>
            <person name="Poulain J."/>
            <person name="Rensing S.A."/>
            <person name="Rousvoal S."/>
            <person name="Samson G."/>
            <person name="Symeonidi A."/>
            <person name="Weissenbach J."/>
            <person name="Zambounis A."/>
            <person name="Wincker P."/>
            <person name="Boyen C."/>
        </authorList>
    </citation>
    <scope>NUCLEOTIDE SEQUENCE [LARGE SCALE GENOMIC DNA]</scope>
    <source>
        <strain evidence="2">cv. Stackhouse</strain>
    </source>
</reference>
<keyword evidence="2" id="KW-1185">Reference proteome</keyword>
<dbReference type="RefSeq" id="XP_005711588.1">
    <property type="nucleotide sequence ID" value="XM_005711531.1"/>
</dbReference>
<dbReference type="EMBL" id="HG002348">
    <property type="protein sequence ID" value="CDF41294.1"/>
    <property type="molecule type" value="Genomic_DNA"/>
</dbReference>
<accession>R7QT30</accession>
<organism evidence="1 2">
    <name type="scientific">Chondrus crispus</name>
    <name type="common">Carrageen Irish moss</name>
    <name type="synonym">Polymorpha crispa</name>
    <dbReference type="NCBI Taxonomy" id="2769"/>
    <lineage>
        <taxon>Eukaryota</taxon>
        <taxon>Rhodophyta</taxon>
        <taxon>Florideophyceae</taxon>
        <taxon>Rhodymeniophycidae</taxon>
        <taxon>Gigartinales</taxon>
        <taxon>Gigartinaceae</taxon>
        <taxon>Chondrus</taxon>
    </lineage>
</organism>
<gene>
    <name evidence="1" type="ORF">CHC_T00007805001</name>
</gene>
<name>R7QT30_CHOCR</name>
<dbReference type="GeneID" id="17319307"/>
<proteinExistence type="predicted"/>
<dbReference type="Gramene" id="CDF41294">
    <property type="protein sequence ID" value="CDF41294"/>
    <property type="gene ID" value="CHC_T00007805001"/>
</dbReference>
<dbReference type="KEGG" id="ccp:CHC_T00007805001"/>
<protein>
    <submittedName>
        <fullName evidence="1">Uncharacterized protein</fullName>
    </submittedName>
</protein>
<evidence type="ECO:0000313" key="1">
    <source>
        <dbReference type="EMBL" id="CDF41294.1"/>
    </source>
</evidence>